<evidence type="ECO:0000256" key="2">
    <source>
        <dbReference type="RuleBase" id="RU365014"/>
    </source>
</evidence>
<dbReference type="Gene3D" id="3.40.50.970">
    <property type="match status" value="1"/>
</dbReference>
<dbReference type="CDD" id="cd02000">
    <property type="entry name" value="TPP_E1_PDC_ADC_BCADC"/>
    <property type="match status" value="1"/>
</dbReference>
<name>A0A061BBG1_RHOTO</name>
<dbReference type="InterPro" id="IPR050771">
    <property type="entry name" value="Alpha-ketoacid_DH_E1_comp"/>
</dbReference>
<comment type="similarity">
    <text evidence="2">Belongs to the BCKDHA family.</text>
</comment>
<accession>A0A061BBG1</accession>
<comment type="function">
    <text evidence="2">The branched-chain alpha-keto dehydrogenase complex catalyzes the overall conversion of alpha-keto acids to acyl-CoA and CO(2). It contains multiple copies of three enzymatic components: branched-chain alpha-keto acid decarboxylase (E1), lipoamide acyltransferase (E2) and lipoamide dehydrogenase (E3).</text>
</comment>
<organism evidence="4">
    <name type="scientific">Rhodotorula toruloides</name>
    <name type="common">Yeast</name>
    <name type="synonym">Rhodosporidium toruloides</name>
    <dbReference type="NCBI Taxonomy" id="5286"/>
    <lineage>
        <taxon>Eukaryota</taxon>
        <taxon>Fungi</taxon>
        <taxon>Dikarya</taxon>
        <taxon>Basidiomycota</taxon>
        <taxon>Pucciniomycotina</taxon>
        <taxon>Microbotryomycetes</taxon>
        <taxon>Sporidiobolales</taxon>
        <taxon>Sporidiobolaceae</taxon>
        <taxon>Rhodotorula</taxon>
    </lineage>
</organism>
<protein>
    <recommendedName>
        <fullName evidence="2">2-oxoisovalerate dehydrogenase subunit alpha</fullName>
        <ecNumber evidence="2">1.2.4.4</ecNumber>
    </recommendedName>
    <alternativeName>
        <fullName evidence="2">Branched-chain alpha-keto acid dehydrogenase E1 component alpha chain</fullName>
    </alternativeName>
</protein>
<dbReference type="Pfam" id="PF00676">
    <property type="entry name" value="E1_dh"/>
    <property type="match status" value="1"/>
</dbReference>
<dbReference type="EC" id="1.2.4.4" evidence="2"/>
<evidence type="ECO:0000256" key="1">
    <source>
        <dbReference type="ARBA" id="ARBA00023002"/>
    </source>
</evidence>
<keyword evidence="1 2" id="KW-0560">Oxidoreductase</keyword>
<dbReference type="InterPro" id="IPR029061">
    <property type="entry name" value="THDP-binding"/>
</dbReference>
<dbReference type="GO" id="GO:0009083">
    <property type="term" value="P:branched-chain amino acid catabolic process"/>
    <property type="evidence" value="ECO:0007669"/>
    <property type="project" value="TreeGrafter"/>
</dbReference>
<dbReference type="PANTHER" id="PTHR43380:SF1">
    <property type="entry name" value="2-OXOISOVALERATE DEHYDROGENASE SUBUNIT ALPHA, MITOCHONDRIAL"/>
    <property type="match status" value="1"/>
</dbReference>
<dbReference type="InterPro" id="IPR001017">
    <property type="entry name" value="DH_E1"/>
</dbReference>
<feature type="domain" description="Dehydrogenase E1 component" evidence="3">
    <location>
        <begin position="85"/>
        <end position="387"/>
    </location>
</feature>
<dbReference type="OrthoDB" id="3845at2759"/>
<keyword evidence="2" id="KW-0786">Thiamine pyrophosphate</keyword>
<proteinExistence type="inferred from homology"/>
<dbReference type="EMBL" id="LK052949">
    <property type="protein sequence ID" value="CDR47298.1"/>
    <property type="molecule type" value="Genomic_DNA"/>
</dbReference>
<comment type="catalytic activity">
    <reaction evidence="2">
        <text>N(6)-[(R)-lipoyl]-L-lysyl-[protein] + 3-methyl-2-oxobutanoate + H(+) = N(6)-[(R)-S(8)-2-methylpropanoyldihydrolipoyl]-L-lysyl-[protein] + CO2</text>
        <dbReference type="Rhea" id="RHEA:13457"/>
        <dbReference type="Rhea" id="RHEA-COMP:10474"/>
        <dbReference type="Rhea" id="RHEA-COMP:10497"/>
        <dbReference type="ChEBI" id="CHEBI:11851"/>
        <dbReference type="ChEBI" id="CHEBI:15378"/>
        <dbReference type="ChEBI" id="CHEBI:16526"/>
        <dbReference type="ChEBI" id="CHEBI:83099"/>
        <dbReference type="ChEBI" id="CHEBI:83142"/>
        <dbReference type="EC" id="1.2.4.4"/>
    </reaction>
</comment>
<dbReference type="SUPFAM" id="SSF52518">
    <property type="entry name" value="Thiamin diphosphate-binding fold (THDP-binding)"/>
    <property type="match status" value="1"/>
</dbReference>
<evidence type="ECO:0000259" key="3">
    <source>
        <dbReference type="Pfam" id="PF00676"/>
    </source>
</evidence>
<reference evidence="4" key="1">
    <citation type="journal article" date="2014" name="Genome Announc.">
        <title>Draft genome sequence of Rhodosporidium toruloides CECT1137, an oleaginous yeast of biotechnological interest.</title>
        <authorList>
            <person name="Morin N."/>
            <person name="Calcas X."/>
            <person name="Devillers H."/>
            <person name="Durrens P."/>
            <person name="Sherman D.J."/>
            <person name="Nicaud J.-M."/>
            <person name="Neuveglise C."/>
        </authorList>
    </citation>
    <scope>NUCLEOTIDE SEQUENCE</scope>
    <source>
        <strain evidence="4">CECT1137</strain>
    </source>
</reference>
<dbReference type="PANTHER" id="PTHR43380">
    <property type="entry name" value="2-OXOISOVALERATE DEHYDROGENASE SUBUNIT ALPHA, MITOCHONDRIAL"/>
    <property type="match status" value="1"/>
</dbReference>
<dbReference type="GO" id="GO:0003863">
    <property type="term" value="F:branched-chain 2-oxo acid dehydrogenase activity"/>
    <property type="evidence" value="ECO:0007669"/>
    <property type="project" value="UniProtKB-EC"/>
</dbReference>
<evidence type="ECO:0000313" key="4">
    <source>
        <dbReference type="EMBL" id="CDR47298.1"/>
    </source>
</evidence>
<dbReference type="AlphaFoldDB" id="A0A061BBG1"/>
<comment type="cofactor">
    <cofactor evidence="2">
        <name>thiamine diphosphate</name>
        <dbReference type="ChEBI" id="CHEBI:58937"/>
    </cofactor>
</comment>
<sequence>MLVRQTALTLARRGTRTLATTAIRSHTPLTETCSSPHFFDAVHKGTIPSFRLLGPDGVLVKDAEEEWVQRAKGEDGEKLKRMLEVMTMLPILDQILYSSQRQGRISFYMTGYGEEGTVVGSAAAWENDDEVFAQYREVGVLIWRDYPLSSLMAQVFSTASDIATKGRQMPVHYGSREHHFHTISSPLGTQLPQAAGAAYALKRTPGRENSCVVCYAGEGATSEGDFHAGLNMASVLGGPLVYVVRNNGYFAISTPVSQQYAGDSIAARGPGYGIETVRVDGNDPLAVYLACKEARRKAVEGQKPVLVEAMTYRVGHHSTSDDSSAYRSLSAVESVKKLDSPIHRLRRYLESLSPALWSAEHDAKIKDESKRAILREFSKAEKEKKPQLAEMFGDVFAPVQGEEGQRYGGLERPQYEQKAELKRLIEKWGETQTWKKELEKFAGGKEAVAKW</sequence>
<dbReference type="FunFam" id="3.40.50.970:FF:000055">
    <property type="entry name" value="2-oxoisovalerate dehydrogenase subunit alpha"/>
    <property type="match status" value="1"/>
</dbReference>
<gene>
    <name evidence="4" type="ORF">RHTO0S_14e01860g</name>
</gene>